<evidence type="ECO:0000313" key="1">
    <source>
        <dbReference type="EMBL" id="CAG8613607.1"/>
    </source>
</evidence>
<keyword evidence="2" id="KW-1185">Reference proteome</keyword>
<evidence type="ECO:0000313" key="2">
    <source>
        <dbReference type="Proteomes" id="UP000789920"/>
    </source>
</evidence>
<dbReference type="Proteomes" id="UP000789920">
    <property type="component" value="Unassembled WGS sequence"/>
</dbReference>
<feature type="non-terminal residue" evidence="1">
    <location>
        <position position="274"/>
    </location>
</feature>
<organism evidence="1 2">
    <name type="scientific">Racocetra persica</name>
    <dbReference type="NCBI Taxonomy" id="160502"/>
    <lineage>
        <taxon>Eukaryota</taxon>
        <taxon>Fungi</taxon>
        <taxon>Fungi incertae sedis</taxon>
        <taxon>Mucoromycota</taxon>
        <taxon>Glomeromycotina</taxon>
        <taxon>Glomeromycetes</taxon>
        <taxon>Diversisporales</taxon>
        <taxon>Gigasporaceae</taxon>
        <taxon>Racocetra</taxon>
    </lineage>
</organism>
<name>A0ACA9MWQ0_9GLOM</name>
<reference evidence="1" key="1">
    <citation type="submission" date="2021-06" db="EMBL/GenBank/DDBJ databases">
        <authorList>
            <person name="Kallberg Y."/>
            <person name="Tangrot J."/>
            <person name="Rosling A."/>
        </authorList>
    </citation>
    <scope>NUCLEOTIDE SEQUENCE</scope>
    <source>
        <strain evidence="1">MA461A</strain>
    </source>
</reference>
<gene>
    <name evidence="1" type="ORF">RPERSI_LOCUS6404</name>
</gene>
<sequence>MEPFVGGGAAFLNIQPNKVIINDVNQELIIAYQVIKENPSGLIKLLTEYEKKHGPEFYQQLKSQSVKNLVNLEIAARFIYLNKTGYNGLYRVNSQGEFNVPWGQKAKVKLFDKENILVISEFLKKNDCQILNQDYQKLLPLIKEGDFLFVDPPYDSEKTILINGLLVKQNGNGFNSYTADKFTRENQKENFIKITDNLPKKPNALLIVKEIKERELLENVEYWEDLTLEKVKKLIFDSGLGEYLTNGQIKDLKVYCLGIEVGLGTHGRKNIGGK</sequence>
<protein>
    <submittedName>
        <fullName evidence="1">17077_t:CDS:1</fullName>
    </submittedName>
</protein>
<proteinExistence type="predicted"/>
<dbReference type="EMBL" id="CAJVQC010010197">
    <property type="protein sequence ID" value="CAG8613607.1"/>
    <property type="molecule type" value="Genomic_DNA"/>
</dbReference>
<accession>A0ACA9MWQ0</accession>
<comment type="caution">
    <text evidence="1">The sequence shown here is derived from an EMBL/GenBank/DDBJ whole genome shotgun (WGS) entry which is preliminary data.</text>
</comment>